<evidence type="ECO:0000313" key="1">
    <source>
        <dbReference type="Ensembl" id="ENSPMAP00000007187.1"/>
    </source>
</evidence>
<accession>S4RPQ1</accession>
<dbReference type="HOGENOM" id="CLU_000288_148_6_1"/>
<proteinExistence type="predicted"/>
<reference evidence="1" key="2">
    <citation type="submission" date="2025-09" db="UniProtKB">
        <authorList>
            <consortium name="Ensembl"/>
        </authorList>
    </citation>
    <scope>IDENTIFICATION</scope>
</reference>
<dbReference type="SUPFAM" id="SSF52058">
    <property type="entry name" value="L domain-like"/>
    <property type="match status" value="1"/>
</dbReference>
<name>S4RPQ1_PETMA</name>
<reference evidence="1" key="1">
    <citation type="submission" date="2025-08" db="UniProtKB">
        <authorList>
            <consortium name="Ensembl"/>
        </authorList>
    </citation>
    <scope>IDENTIFICATION</scope>
</reference>
<dbReference type="AlphaFoldDB" id="S4RPQ1"/>
<dbReference type="Ensembl" id="ENSPMAT00000007219.1">
    <property type="protein sequence ID" value="ENSPMAP00000007187.1"/>
    <property type="gene ID" value="ENSPMAG00000006420.1"/>
</dbReference>
<protein>
    <recommendedName>
        <fullName evidence="2">Variable lymphocyte receptor A cassette</fullName>
    </recommendedName>
</protein>
<evidence type="ECO:0008006" key="2">
    <source>
        <dbReference type="Google" id="ProtNLM"/>
    </source>
</evidence>
<sequence length="37" mass="3672">LSAGVFDDLTELGTLGLANNQLASLPLGVFADLAPTG</sequence>
<dbReference type="GeneTree" id="ENSGT00940000164427"/>
<organism evidence="1">
    <name type="scientific">Petromyzon marinus</name>
    <name type="common">Sea lamprey</name>
    <dbReference type="NCBI Taxonomy" id="7757"/>
    <lineage>
        <taxon>Eukaryota</taxon>
        <taxon>Metazoa</taxon>
        <taxon>Chordata</taxon>
        <taxon>Craniata</taxon>
        <taxon>Vertebrata</taxon>
        <taxon>Cyclostomata</taxon>
        <taxon>Hyperoartia</taxon>
        <taxon>Petromyzontiformes</taxon>
        <taxon>Petromyzontidae</taxon>
        <taxon>Petromyzon</taxon>
    </lineage>
</organism>